<feature type="transmembrane region" description="Helical" evidence="1">
    <location>
        <begin position="255"/>
        <end position="279"/>
    </location>
</feature>
<proteinExistence type="predicted"/>
<accession>A0AA96CWP1</accession>
<evidence type="ECO:0000313" key="2">
    <source>
        <dbReference type="EMBL" id="WNL15944.1"/>
    </source>
</evidence>
<reference evidence="2" key="1">
    <citation type="submission" date="2023-09" db="EMBL/GenBank/DDBJ databases">
        <title>Arcobacter tbilisiensis sp. nov. isolated from chicken meat in Tbilisi, Georgia.</title>
        <authorList>
            <person name="Matthias R."/>
            <person name="Zautner A.E."/>
        </authorList>
    </citation>
    <scope>NUCLEOTIDE SEQUENCE</scope>
    <source>
        <strain evidence="2">LEO 107</strain>
    </source>
</reference>
<gene>
    <name evidence="2" type="ORF">RJG54_06855</name>
</gene>
<name>A0AA96CWP1_9BACT</name>
<keyword evidence="1" id="KW-1133">Transmembrane helix</keyword>
<protein>
    <submittedName>
        <fullName evidence="2">Uncharacterized protein</fullName>
    </submittedName>
</protein>
<sequence>MFTDNLLKSLQIINQYSYILSGIGIYFYFKGKISHINLIKYLYFCSILIYLYAYFQIYFNDINFISFINNLYETERFEHPIYGAFNSKTAEILSGGQAISVFTGMQGLAIYCLFIFSVSLGSLKDEAMKEYKIFSTVILIWSIYTGFLTGSKTFTFGLIIFLILIFLYKPTIKSIFLIILSSLLLLFTSIYSYQNNDILNIIMNGNFYNIFSSRFGSSGYLTDVMDITYQIDTILFGLGIDALNFKYADNQFRQVLIAGGLVFFIFYYATLILFTYIIYKKNKYNSYSINLFFLSIIFLIAGIGMDIHFQARVIVIFVFTSLFLSQIPLIKYIR</sequence>
<dbReference type="AlphaFoldDB" id="A0AA96CWP1"/>
<dbReference type="EMBL" id="CP134846">
    <property type="protein sequence ID" value="WNL15944.1"/>
    <property type="molecule type" value="Genomic_DNA"/>
</dbReference>
<keyword evidence="1" id="KW-0812">Transmembrane</keyword>
<evidence type="ECO:0000256" key="1">
    <source>
        <dbReference type="SAM" id="Phobius"/>
    </source>
</evidence>
<feature type="transmembrane region" description="Helical" evidence="1">
    <location>
        <begin position="311"/>
        <end position="330"/>
    </location>
</feature>
<feature type="transmembrane region" description="Helical" evidence="1">
    <location>
        <begin position="153"/>
        <end position="168"/>
    </location>
</feature>
<keyword evidence="1" id="KW-0472">Membrane</keyword>
<feature type="transmembrane region" description="Helical" evidence="1">
    <location>
        <begin position="98"/>
        <end position="119"/>
    </location>
</feature>
<feature type="transmembrane region" description="Helical" evidence="1">
    <location>
        <begin position="12"/>
        <end position="29"/>
    </location>
</feature>
<feature type="transmembrane region" description="Helical" evidence="1">
    <location>
        <begin position="41"/>
        <end position="59"/>
    </location>
</feature>
<organism evidence="2">
    <name type="scientific">Arcobacter sp. AZ-2023</name>
    <dbReference type="NCBI Taxonomy" id="3074453"/>
    <lineage>
        <taxon>Bacteria</taxon>
        <taxon>Pseudomonadati</taxon>
        <taxon>Campylobacterota</taxon>
        <taxon>Epsilonproteobacteria</taxon>
        <taxon>Campylobacterales</taxon>
        <taxon>Arcobacteraceae</taxon>
        <taxon>Arcobacter</taxon>
    </lineage>
</organism>
<feature type="transmembrane region" description="Helical" evidence="1">
    <location>
        <begin position="175"/>
        <end position="193"/>
    </location>
</feature>
<feature type="transmembrane region" description="Helical" evidence="1">
    <location>
        <begin position="131"/>
        <end position="147"/>
    </location>
</feature>
<feature type="transmembrane region" description="Helical" evidence="1">
    <location>
        <begin position="286"/>
        <end position="305"/>
    </location>
</feature>